<evidence type="ECO:0000313" key="3">
    <source>
        <dbReference type="Proteomes" id="UP001066276"/>
    </source>
</evidence>
<dbReference type="AlphaFoldDB" id="A0AAV7P3Q3"/>
<name>A0AAV7P3Q3_PLEWA</name>
<feature type="region of interest" description="Disordered" evidence="1">
    <location>
        <begin position="67"/>
        <end position="207"/>
    </location>
</feature>
<dbReference type="Proteomes" id="UP001066276">
    <property type="component" value="Chromosome 7"/>
</dbReference>
<sequence length="207" mass="22010">MLPDASRTAEEVSSPAARQPDSLTGVGSRKLPPPASPSVSLTDVEAPPLQPRQALLSHHRAIVCPDPRVATPLSPLTEQVGAERPASAPQPIRGRPTSRHPGRRPCLDRESQTSSQASPLSPGRIPPAREPRSQAPRTPRRSRSPRGSTSALRVSESRNAHRSSSPGRPEAVAPLRSPRPGQKQPPGSDRQRSRFTGTPGGPAAQEK</sequence>
<evidence type="ECO:0000313" key="2">
    <source>
        <dbReference type="EMBL" id="KAJ1122907.1"/>
    </source>
</evidence>
<comment type="caution">
    <text evidence="2">The sequence shown here is derived from an EMBL/GenBank/DDBJ whole genome shotgun (WGS) entry which is preliminary data.</text>
</comment>
<accession>A0AAV7P3Q3</accession>
<organism evidence="2 3">
    <name type="scientific">Pleurodeles waltl</name>
    <name type="common">Iberian ribbed newt</name>
    <dbReference type="NCBI Taxonomy" id="8319"/>
    <lineage>
        <taxon>Eukaryota</taxon>
        <taxon>Metazoa</taxon>
        <taxon>Chordata</taxon>
        <taxon>Craniata</taxon>
        <taxon>Vertebrata</taxon>
        <taxon>Euteleostomi</taxon>
        <taxon>Amphibia</taxon>
        <taxon>Batrachia</taxon>
        <taxon>Caudata</taxon>
        <taxon>Salamandroidea</taxon>
        <taxon>Salamandridae</taxon>
        <taxon>Pleurodelinae</taxon>
        <taxon>Pleurodeles</taxon>
    </lineage>
</organism>
<dbReference type="EMBL" id="JANPWB010000011">
    <property type="protein sequence ID" value="KAJ1122907.1"/>
    <property type="molecule type" value="Genomic_DNA"/>
</dbReference>
<feature type="region of interest" description="Disordered" evidence="1">
    <location>
        <begin position="1"/>
        <end position="53"/>
    </location>
</feature>
<keyword evidence="3" id="KW-1185">Reference proteome</keyword>
<reference evidence="2" key="1">
    <citation type="journal article" date="2022" name="bioRxiv">
        <title>Sequencing and chromosome-scale assembly of the giantPleurodeles waltlgenome.</title>
        <authorList>
            <person name="Brown T."/>
            <person name="Elewa A."/>
            <person name="Iarovenko S."/>
            <person name="Subramanian E."/>
            <person name="Araus A.J."/>
            <person name="Petzold A."/>
            <person name="Susuki M."/>
            <person name="Suzuki K.-i.T."/>
            <person name="Hayashi T."/>
            <person name="Toyoda A."/>
            <person name="Oliveira C."/>
            <person name="Osipova E."/>
            <person name="Leigh N.D."/>
            <person name="Simon A."/>
            <person name="Yun M.H."/>
        </authorList>
    </citation>
    <scope>NUCLEOTIDE SEQUENCE</scope>
    <source>
        <strain evidence="2">20211129_DDA</strain>
        <tissue evidence="2">Liver</tissue>
    </source>
</reference>
<evidence type="ECO:0000256" key="1">
    <source>
        <dbReference type="SAM" id="MobiDB-lite"/>
    </source>
</evidence>
<protein>
    <submittedName>
        <fullName evidence="2">Uncharacterized protein</fullName>
    </submittedName>
</protein>
<gene>
    <name evidence="2" type="ORF">NDU88_001380</name>
</gene>
<proteinExistence type="predicted"/>